<organism evidence="2 3">
    <name type="scientific">Heterocephalus glaber</name>
    <name type="common">Naked mole rat</name>
    <dbReference type="NCBI Taxonomy" id="10181"/>
    <lineage>
        <taxon>Eukaryota</taxon>
        <taxon>Metazoa</taxon>
        <taxon>Chordata</taxon>
        <taxon>Craniata</taxon>
        <taxon>Vertebrata</taxon>
        <taxon>Euteleostomi</taxon>
        <taxon>Mammalia</taxon>
        <taxon>Eutheria</taxon>
        <taxon>Euarchontoglires</taxon>
        <taxon>Glires</taxon>
        <taxon>Rodentia</taxon>
        <taxon>Hystricomorpha</taxon>
        <taxon>Bathyergidae</taxon>
        <taxon>Heterocephalus</taxon>
    </lineage>
</organism>
<feature type="region of interest" description="Disordered" evidence="1">
    <location>
        <begin position="241"/>
        <end position="269"/>
    </location>
</feature>
<feature type="compositionally biased region" description="Gly residues" evidence="1">
    <location>
        <begin position="170"/>
        <end position="179"/>
    </location>
</feature>
<feature type="region of interest" description="Disordered" evidence="1">
    <location>
        <begin position="165"/>
        <end position="222"/>
    </location>
</feature>
<dbReference type="Proteomes" id="UP000694906">
    <property type="component" value="Unplaced"/>
</dbReference>
<keyword evidence="2" id="KW-1185">Reference proteome</keyword>
<name>A0AAX6TEH7_HETGA</name>
<sequence>MPGRRQGKAGSGGSRGAPRTQRRPTAGSGSTLAGSRACCSWPNFLFGGVAGRKGARRACGWAILSSPKAGTPSVIRAARRTPRLTVYACKPGWRIPPSRPAPLRSTRGPRCTRSPHAEPRSSDLVAPSSAGRPRGWWGKSGATRGVPSRAAGAVALAPATLRSSSWKAGAGAGGGGCSTGPGAAPRGVSARPPPGSPQQPLASEPGLSRPHLGGAGWGGEARRDGAARSLTCNCTFQDAAERDPLPASRRPARESRRLPAPRDPAGAAPSFPALRLTLPCLLPVLDRRLPISPGPCSAPLTLPSRARLATSLLS</sequence>
<dbReference type="GeneID" id="101700566"/>
<protein>
    <submittedName>
        <fullName evidence="3">Uncharacterized protein LOC101700566</fullName>
    </submittedName>
</protein>
<feature type="region of interest" description="Disordered" evidence="1">
    <location>
        <begin position="1"/>
        <end position="34"/>
    </location>
</feature>
<accession>A0AAX6TEH7</accession>
<gene>
    <name evidence="3" type="primary">LOC101700566</name>
</gene>
<evidence type="ECO:0000313" key="2">
    <source>
        <dbReference type="Proteomes" id="UP000694906"/>
    </source>
</evidence>
<evidence type="ECO:0000313" key="3">
    <source>
        <dbReference type="RefSeq" id="XP_021120762.1"/>
    </source>
</evidence>
<dbReference type="RefSeq" id="XP_021120762.1">
    <property type="nucleotide sequence ID" value="XM_021265103.1"/>
</dbReference>
<reference evidence="3" key="1">
    <citation type="submission" date="2025-08" db="UniProtKB">
        <authorList>
            <consortium name="RefSeq"/>
        </authorList>
    </citation>
    <scope>IDENTIFICATION</scope>
</reference>
<proteinExistence type="predicted"/>
<evidence type="ECO:0000256" key="1">
    <source>
        <dbReference type="SAM" id="MobiDB-lite"/>
    </source>
</evidence>
<feature type="region of interest" description="Disordered" evidence="1">
    <location>
        <begin position="97"/>
        <end position="146"/>
    </location>
</feature>
<dbReference type="AlphaFoldDB" id="A0AAX6TEH7"/>